<feature type="region of interest" description="Disordered" evidence="1">
    <location>
        <begin position="1"/>
        <end position="46"/>
    </location>
</feature>
<organism evidence="2 3">
    <name type="scientific">Didymella exigua CBS 183.55</name>
    <dbReference type="NCBI Taxonomy" id="1150837"/>
    <lineage>
        <taxon>Eukaryota</taxon>
        <taxon>Fungi</taxon>
        <taxon>Dikarya</taxon>
        <taxon>Ascomycota</taxon>
        <taxon>Pezizomycotina</taxon>
        <taxon>Dothideomycetes</taxon>
        <taxon>Pleosporomycetidae</taxon>
        <taxon>Pleosporales</taxon>
        <taxon>Pleosporineae</taxon>
        <taxon>Didymellaceae</taxon>
        <taxon>Didymella</taxon>
    </lineage>
</organism>
<dbReference type="EMBL" id="ML978987">
    <property type="protein sequence ID" value="KAF1925160.1"/>
    <property type="molecule type" value="Genomic_DNA"/>
</dbReference>
<keyword evidence="3" id="KW-1185">Reference proteome</keyword>
<dbReference type="AlphaFoldDB" id="A0A6A5RCY9"/>
<evidence type="ECO:0000256" key="1">
    <source>
        <dbReference type="SAM" id="MobiDB-lite"/>
    </source>
</evidence>
<name>A0A6A5RCY9_9PLEO</name>
<dbReference type="Proteomes" id="UP000800082">
    <property type="component" value="Unassembled WGS sequence"/>
</dbReference>
<reference evidence="2" key="1">
    <citation type="journal article" date="2020" name="Stud. Mycol.">
        <title>101 Dothideomycetes genomes: a test case for predicting lifestyles and emergence of pathogens.</title>
        <authorList>
            <person name="Haridas S."/>
            <person name="Albert R."/>
            <person name="Binder M."/>
            <person name="Bloem J."/>
            <person name="Labutti K."/>
            <person name="Salamov A."/>
            <person name="Andreopoulos B."/>
            <person name="Baker S."/>
            <person name="Barry K."/>
            <person name="Bills G."/>
            <person name="Bluhm B."/>
            <person name="Cannon C."/>
            <person name="Castanera R."/>
            <person name="Culley D."/>
            <person name="Daum C."/>
            <person name="Ezra D."/>
            <person name="Gonzalez J."/>
            <person name="Henrissat B."/>
            <person name="Kuo A."/>
            <person name="Liang C."/>
            <person name="Lipzen A."/>
            <person name="Lutzoni F."/>
            <person name="Magnuson J."/>
            <person name="Mondo S."/>
            <person name="Nolan M."/>
            <person name="Ohm R."/>
            <person name="Pangilinan J."/>
            <person name="Park H.-J."/>
            <person name="Ramirez L."/>
            <person name="Alfaro M."/>
            <person name="Sun H."/>
            <person name="Tritt A."/>
            <person name="Yoshinaga Y."/>
            <person name="Zwiers L.-H."/>
            <person name="Turgeon B."/>
            <person name="Goodwin S."/>
            <person name="Spatafora J."/>
            <person name="Crous P."/>
            <person name="Grigoriev I."/>
        </authorList>
    </citation>
    <scope>NUCLEOTIDE SEQUENCE</scope>
    <source>
        <strain evidence="2">CBS 183.55</strain>
    </source>
</reference>
<dbReference type="OrthoDB" id="3687828at2759"/>
<protein>
    <submittedName>
        <fullName evidence="2">Uncharacterized protein</fullName>
    </submittedName>
</protein>
<sequence>MEPRQERAGRQTTTVASEAPAVPKPSLPQIYRLRPRENGGSTAPTACTKLPCSPGPSSTTPSVPNISDLTHLTYEEYKAFDLSSTQHHDLIGNIRAEVPVMDVHEIDNWLLNSLAKQLEICIFPTAKLMHINPVAVKRMLDTEFRKAYGQDVEDSISGQKQQRRKRHDSAELSDN</sequence>
<feature type="region of interest" description="Disordered" evidence="1">
    <location>
        <begin position="151"/>
        <end position="175"/>
    </location>
</feature>
<gene>
    <name evidence="2" type="ORF">M421DRAFT_424183</name>
</gene>
<evidence type="ECO:0000313" key="2">
    <source>
        <dbReference type="EMBL" id="KAF1925160.1"/>
    </source>
</evidence>
<evidence type="ECO:0000313" key="3">
    <source>
        <dbReference type="Proteomes" id="UP000800082"/>
    </source>
</evidence>
<accession>A0A6A5RCY9</accession>
<dbReference type="GeneID" id="54351343"/>
<proteinExistence type="predicted"/>
<dbReference type="RefSeq" id="XP_033445412.1">
    <property type="nucleotide sequence ID" value="XM_033593675.1"/>
</dbReference>